<proteinExistence type="predicted"/>
<organism evidence="2 3">
    <name type="scientific">Corallococcus exiguus</name>
    <dbReference type="NCBI Taxonomy" id="83462"/>
    <lineage>
        <taxon>Bacteria</taxon>
        <taxon>Pseudomonadati</taxon>
        <taxon>Myxococcota</taxon>
        <taxon>Myxococcia</taxon>
        <taxon>Myxococcales</taxon>
        <taxon>Cystobacterineae</taxon>
        <taxon>Myxococcaceae</taxon>
        <taxon>Corallococcus</taxon>
    </lineage>
</organism>
<dbReference type="AlphaFoldDB" id="A0A7X4Y8J9"/>
<keyword evidence="1" id="KW-0732">Signal</keyword>
<sequence length="94" mass="9621">MRHLLTGLMCAGTLLLAACGGGDPAEDAAATDVGTAEQAILPQCRVGQNTRIFFYSDAAKTNQVGQRVCSCSGTVTTTGTVTSIWSLSAVPCNP</sequence>
<evidence type="ECO:0008006" key="4">
    <source>
        <dbReference type="Google" id="ProtNLM"/>
    </source>
</evidence>
<protein>
    <recommendedName>
        <fullName evidence="4">Lipoprotein</fullName>
    </recommendedName>
</protein>
<dbReference type="RefSeq" id="WP_139922315.1">
    <property type="nucleotide sequence ID" value="NZ_CBCSLE010000002.1"/>
</dbReference>
<dbReference type="Proteomes" id="UP000537825">
    <property type="component" value="Unassembled WGS sequence"/>
</dbReference>
<evidence type="ECO:0000256" key="1">
    <source>
        <dbReference type="SAM" id="SignalP"/>
    </source>
</evidence>
<evidence type="ECO:0000313" key="2">
    <source>
        <dbReference type="EMBL" id="NBC40910.1"/>
    </source>
</evidence>
<keyword evidence="3" id="KW-1185">Reference proteome</keyword>
<comment type="caution">
    <text evidence="2">The sequence shown here is derived from an EMBL/GenBank/DDBJ whole genome shotgun (WGS) entry which is preliminary data.</text>
</comment>
<feature type="chain" id="PRO_5030546825" description="Lipoprotein" evidence="1">
    <location>
        <begin position="18"/>
        <end position="94"/>
    </location>
</feature>
<feature type="signal peptide" evidence="1">
    <location>
        <begin position="1"/>
        <end position="17"/>
    </location>
</feature>
<accession>A0A7X4Y8J9</accession>
<reference evidence="2 3" key="1">
    <citation type="submission" date="2020-01" db="EMBL/GenBank/DDBJ databases">
        <title>The draft genome sequence of Corallococcus exiguus DSM 14696.</title>
        <authorList>
            <person name="Zhang X."/>
            <person name="Zhu H."/>
        </authorList>
    </citation>
    <scope>NUCLEOTIDE SEQUENCE [LARGE SCALE GENOMIC DNA]</scope>
    <source>
        <strain evidence="2 3">DSM 14696</strain>
    </source>
</reference>
<dbReference type="EMBL" id="JAAAPK010000003">
    <property type="protein sequence ID" value="NBC40910.1"/>
    <property type="molecule type" value="Genomic_DNA"/>
</dbReference>
<dbReference type="InterPro" id="IPR046256">
    <property type="entry name" value="DUF6289"/>
</dbReference>
<dbReference type="Pfam" id="PF19806">
    <property type="entry name" value="DUF6289"/>
    <property type="match status" value="1"/>
</dbReference>
<dbReference type="PROSITE" id="PS51257">
    <property type="entry name" value="PROKAR_LIPOPROTEIN"/>
    <property type="match status" value="1"/>
</dbReference>
<name>A0A7X4Y8J9_9BACT</name>
<evidence type="ECO:0000313" key="3">
    <source>
        <dbReference type="Proteomes" id="UP000537825"/>
    </source>
</evidence>
<gene>
    <name evidence="2" type="ORF">GTZ93_13845</name>
</gene>